<sequence length="58" mass="7111">MIKLIKNKISQIEKERQTMSDSHHKNYQKTKNKISEYEENMHKSDVQKHVEKELSRHF</sequence>
<evidence type="ECO:0000256" key="1">
    <source>
        <dbReference type="SAM" id="MobiDB-lite"/>
    </source>
</evidence>
<accession>A0ABQ0XJ20</accession>
<feature type="region of interest" description="Disordered" evidence="1">
    <location>
        <begin position="1"/>
        <end position="28"/>
    </location>
</feature>
<evidence type="ECO:0000313" key="3">
    <source>
        <dbReference type="Proteomes" id="UP000321040"/>
    </source>
</evidence>
<reference evidence="2 3" key="1">
    <citation type="submission" date="2019-07" db="EMBL/GenBank/DDBJ databases">
        <title>Whole genome shotgun sequence of Staphylococcus kloosii NBRC 109624.</title>
        <authorList>
            <person name="Hosoyama A."/>
            <person name="Uohara A."/>
            <person name="Ohji S."/>
            <person name="Ichikawa N."/>
        </authorList>
    </citation>
    <scope>NUCLEOTIDE SEQUENCE [LARGE SCALE GENOMIC DNA]</scope>
    <source>
        <strain evidence="2 3">NBRC 109624</strain>
    </source>
</reference>
<name>A0ABQ0XJ20_9STAP</name>
<dbReference type="Proteomes" id="UP000321040">
    <property type="component" value="Unassembled WGS sequence"/>
</dbReference>
<protein>
    <submittedName>
        <fullName evidence="2">Uncharacterized protein</fullName>
    </submittedName>
</protein>
<evidence type="ECO:0000313" key="2">
    <source>
        <dbReference type="EMBL" id="GEP81451.1"/>
    </source>
</evidence>
<keyword evidence="3" id="KW-1185">Reference proteome</keyword>
<comment type="caution">
    <text evidence="2">The sequence shown here is derived from an EMBL/GenBank/DDBJ whole genome shotgun (WGS) entry which is preliminary data.</text>
</comment>
<dbReference type="EMBL" id="BKAQ01000004">
    <property type="protein sequence ID" value="GEP81451.1"/>
    <property type="molecule type" value="Genomic_DNA"/>
</dbReference>
<feature type="compositionally biased region" description="Basic and acidic residues" evidence="1">
    <location>
        <begin position="11"/>
        <end position="24"/>
    </location>
</feature>
<proteinExistence type="predicted"/>
<gene>
    <name evidence="2" type="ORF">SKL01_06290</name>
</gene>
<dbReference type="RefSeq" id="WP_172459010.1">
    <property type="nucleotide sequence ID" value="NZ_BKAQ01000004.1"/>
</dbReference>
<organism evidence="2 3">
    <name type="scientific">Staphylococcus kloosii</name>
    <dbReference type="NCBI Taxonomy" id="29384"/>
    <lineage>
        <taxon>Bacteria</taxon>
        <taxon>Bacillati</taxon>
        <taxon>Bacillota</taxon>
        <taxon>Bacilli</taxon>
        <taxon>Bacillales</taxon>
        <taxon>Staphylococcaceae</taxon>
        <taxon>Staphylococcus</taxon>
    </lineage>
</organism>